<proteinExistence type="predicted"/>
<dbReference type="Proteomes" id="UP000814033">
    <property type="component" value="Unassembled WGS sequence"/>
</dbReference>
<comment type="caution">
    <text evidence="1">The sequence shown here is derived from an EMBL/GenBank/DDBJ whole genome shotgun (WGS) entry which is preliminary data.</text>
</comment>
<keyword evidence="2" id="KW-1185">Reference proteome</keyword>
<sequence length="439" mass="48680">MSDCNVSGLSTNLAGFALTDSDPMADTLRASQATSTVHLPLELWAKIFEFSAFVPGLLDIDVPDPFDTSTASTPNKPWDSNKLEGALRSLQWIVRVCKDWHALATPFLYRTVVIKRRVDIDCLQSALEASAARAKATEEPALGSRVRHLAVLISRSPEKVLSLTRYFPNLEILTVDSYAASSVSGMKILTQSCGASLLKLHIHGSFYAQHYADAILPMMPQLRTLICTEPQLPLVFYRPPKLVCLNIDATKPYDAEVTYYEPFPCVRHAVLEFPEPGWQRSLSASRPSWSKFIAFQGHLLTTLHINYASKYSRTVLTSIVRGCANLKHLILYLPELPARFSLGSLQRVPCLAIHFEKPPGGEGRPPSALVRSLLRLDYSFPRVVRLLNAENAQTFRATLGDEDVHSELRQMIAAGALRLQDPNGRLLGPEYGLLGAISW</sequence>
<protein>
    <submittedName>
        <fullName evidence="1">Uncharacterized protein</fullName>
    </submittedName>
</protein>
<dbReference type="EMBL" id="MU275914">
    <property type="protein sequence ID" value="KAI0046937.1"/>
    <property type="molecule type" value="Genomic_DNA"/>
</dbReference>
<gene>
    <name evidence="1" type="ORF">FA95DRAFT_1606506</name>
</gene>
<reference evidence="1" key="1">
    <citation type="submission" date="2021-02" db="EMBL/GenBank/DDBJ databases">
        <authorList>
            <consortium name="DOE Joint Genome Institute"/>
            <person name="Ahrendt S."/>
            <person name="Looney B.P."/>
            <person name="Miyauchi S."/>
            <person name="Morin E."/>
            <person name="Drula E."/>
            <person name="Courty P.E."/>
            <person name="Chicoki N."/>
            <person name="Fauchery L."/>
            <person name="Kohler A."/>
            <person name="Kuo A."/>
            <person name="Labutti K."/>
            <person name="Pangilinan J."/>
            <person name="Lipzen A."/>
            <person name="Riley R."/>
            <person name="Andreopoulos W."/>
            <person name="He G."/>
            <person name="Johnson J."/>
            <person name="Barry K.W."/>
            <person name="Grigoriev I.V."/>
            <person name="Nagy L."/>
            <person name="Hibbett D."/>
            <person name="Henrissat B."/>
            <person name="Matheny P.B."/>
            <person name="Labbe J."/>
            <person name="Martin F."/>
        </authorList>
    </citation>
    <scope>NUCLEOTIDE SEQUENCE</scope>
    <source>
        <strain evidence="1">FP105234-sp</strain>
    </source>
</reference>
<reference evidence="1" key="2">
    <citation type="journal article" date="2022" name="New Phytol.">
        <title>Evolutionary transition to the ectomycorrhizal habit in the genomes of a hyperdiverse lineage of mushroom-forming fungi.</title>
        <authorList>
            <person name="Looney B."/>
            <person name="Miyauchi S."/>
            <person name="Morin E."/>
            <person name="Drula E."/>
            <person name="Courty P.E."/>
            <person name="Kohler A."/>
            <person name="Kuo A."/>
            <person name="LaButti K."/>
            <person name="Pangilinan J."/>
            <person name="Lipzen A."/>
            <person name="Riley R."/>
            <person name="Andreopoulos W."/>
            <person name="He G."/>
            <person name="Johnson J."/>
            <person name="Nolan M."/>
            <person name="Tritt A."/>
            <person name="Barry K.W."/>
            <person name="Grigoriev I.V."/>
            <person name="Nagy L.G."/>
            <person name="Hibbett D."/>
            <person name="Henrissat B."/>
            <person name="Matheny P.B."/>
            <person name="Labbe J."/>
            <person name="Martin F.M."/>
        </authorList>
    </citation>
    <scope>NUCLEOTIDE SEQUENCE</scope>
    <source>
        <strain evidence="1">FP105234-sp</strain>
    </source>
</reference>
<name>A0ACB8RSR6_9AGAM</name>
<evidence type="ECO:0000313" key="2">
    <source>
        <dbReference type="Proteomes" id="UP000814033"/>
    </source>
</evidence>
<accession>A0ACB8RSR6</accession>
<organism evidence="1 2">
    <name type="scientific">Auriscalpium vulgare</name>
    <dbReference type="NCBI Taxonomy" id="40419"/>
    <lineage>
        <taxon>Eukaryota</taxon>
        <taxon>Fungi</taxon>
        <taxon>Dikarya</taxon>
        <taxon>Basidiomycota</taxon>
        <taxon>Agaricomycotina</taxon>
        <taxon>Agaricomycetes</taxon>
        <taxon>Russulales</taxon>
        <taxon>Auriscalpiaceae</taxon>
        <taxon>Auriscalpium</taxon>
    </lineage>
</organism>
<evidence type="ECO:0000313" key="1">
    <source>
        <dbReference type="EMBL" id="KAI0046937.1"/>
    </source>
</evidence>